<dbReference type="Proteomes" id="UP001518989">
    <property type="component" value="Unassembled WGS sequence"/>
</dbReference>
<sequence>MTAQAHAIAATPYVPLALEPEDVATYAAMAEALGCSAEDCGEAFMLATPLARDAAVLLWRGAAAMLPASTANAALRLQDALGTLRTLLGLDPAMLPLDALVASGLRYHA</sequence>
<accession>A0ABS3KW37</accession>
<dbReference type="RefSeq" id="WP_207418541.1">
    <property type="nucleotide sequence ID" value="NZ_CP061177.1"/>
</dbReference>
<dbReference type="EMBL" id="JACTNG010000009">
    <property type="protein sequence ID" value="MBO1080526.1"/>
    <property type="molecule type" value="Genomic_DNA"/>
</dbReference>
<protein>
    <submittedName>
        <fullName evidence="1">Polysaccharide deacetylase</fullName>
    </submittedName>
</protein>
<reference evidence="1 2" key="1">
    <citation type="submission" date="2020-09" db="EMBL/GenBank/DDBJ databases">
        <title>Roseomonas.</title>
        <authorList>
            <person name="Zhu W."/>
        </authorList>
    </citation>
    <scope>NUCLEOTIDE SEQUENCE [LARGE SCALE GENOMIC DNA]</scope>
    <source>
        <strain evidence="1 2">573</strain>
    </source>
</reference>
<organism evidence="1 2">
    <name type="scientific">Roseomonas haemaphysalidis</name>
    <dbReference type="NCBI Taxonomy" id="2768162"/>
    <lineage>
        <taxon>Bacteria</taxon>
        <taxon>Pseudomonadati</taxon>
        <taxon>Pseudomonadota</taxon>
        <taxon>Alphaproteobacteria</taxon>
        <taxon>Acetobacterales</taxon>
        <taxon>Roseomonadaceae</taxon>
        <taxon>Roseomonas</taxon>
    </lineage>
</organism>
<evidence type="ECO:0000313" key="1">
    <source>
        <dbReference type="EMBL" id="MBO1080526.1"/>
    </source>
</evidence>
<keyword evidence="2" id="KW-1185">Reference proteome</keyword>
<name>A0ABS3KW37_9PROT</name>
<gene>
    <name evidence="1" type="ORF">IAI61_15895</name>
</gene>
<comment type="caution">
    <text evidence="1">The sequence shown here is derived from an EMBL/GenBank/DDBJ whole genome shotgun (WGS) entry which is preliminary data.</text>
</comment>
<proteinExistence type="predicted"/>
<evidence type="ECO:0000313" key="2">
    <source>
        <dbReference type="Proteomes" id="UP001518989"/>
    </source>
</evidence>